<proteinExistence type="predicted"/>
<gene>
    <name evidence="1" type="ORF">LCGC14_0533440</name>
</gene>
<reference evidence="1" key="1">
    <citation type="journal article" date="2015" name="Nature">
        <title>Complex archaea that bridge the gap between prokaryotes and eukaryotes.</title>
        <authorList>
            <person name="Spang A."/>
            <person name="Saw J.H."/>
            <person name="Jorgensen S.L."/>
            <person name="Zaremba-Niedzwiedzka K."/>
            <person name="Martijn J."/>
            <person name="Lind A.E."/>
            <person name="van Eijk R."/>
            <person name="Schleper C."/>
            <person name="Guy L."/>
            <person name="Ettema T.J."/>
        </authorList>
    </citation>
    <scope>NUCLEOTIDE SEQUENCE</scope>
</reference>
<dbReference type="AlphaFoldDB" id="A0A0F9RZP8"/>
<protein>
    <submittedName>
        <fullName evidence="1">Uncharacterized protein</fullName>
    </submittedName>
</protein>
<evidence type="ECO:0000313" key="1">
    <source>
        <dbReference type="EMBL" id="KKN60294.1"/>
    </source>
</evidence>
<accession>A0A0F9RZP8</accession>
<name>A0A0F9RZP8_9ZZZZ</name>
<organism evidence="1">
    <name type="scientific">marine sediment metagenome</name>
    <dbReference type="NCBI Taxonomy" id="412755"/>
    <lineage>
        <taxon>unclassified sequences</taxon>
        <taxon>metagenomes</taxon>
        <taxon>ecological metagenomes</taxon>
    </lineage>
</organism>
<comment type="caution">
    <text evidence="1">The sequence shown here is derived from an EMBL/GenBank/DDBJ whole genome shotgun (WGS) entry which is preliminary data.</text>
</comment>
<sequence length="73" mass="7938">MLSGCISAPRPIVNSITYNHQQETEEPAEAQEDVDDTIMILLGMGSVCILMSFGAMAVDEDDAARYFAILQEA</sequence>
<dbReference type="EMBL" id="LAZR01000700">
    <property type="protein sequence ID" value="KKN60294.1"/>
    <property type="molecule type" value="Genomic_DNA"/>
</dbReference>